<accession>A0A3P7MS17</accession>
<dbReference type="AlphaFoldDB" id="A0A3P7MS17"/>
<keyword evidence="3" id="KW-1185">Reference proteome</keyword>
<dbReference type="Proteomes" id="UP000271889">
    <property type="component" value="Unassembled WGS sequence"/>
</dbReference>
<dbReference type="EMBL" id="UYRV01110164">
    <property type="protein sequence ID" value="VDN25807.1"/>
    <property type="molecule type" value="Genomic_DNA"/>
</dbReference>
<feature type="region of interest" description="Disordered" evidence="1">
    <location>
        <begin position="1"/>
        <end position="119"/>
    </location>
</feature>
<organism evidence="2 3">
    <name type="scientific">Cylicostephanus goldi</name>
    <name type="common">Nematode worm</name>
    <dbReference type="NCBI Taxonomy" id="71465"/>
    <lineage>
        <taxon>Eukaryota</taxon>
        <taxon>Metazoa</taxon>
        <taxon>Ecdysozoa</taxon>
        <taxon>Nematoda</taxon>
        <taxon>Chromadorea</taxon>
        <taxon>Rhabditida</taxon>
        <taxon>Rhabditina</taxon>
        <taxon>Rhabditomorpha</taxon>
        <taxon>Strongyloidea</taxon>
        <taxon>Strongylidae</taxon>
        <taxon>Cylicostephanus</taxon>
    </lineage>
</organism>
<proteinExistence type="predicted"/>
<evidence type="ECO:0000313" key="3">
    <source>
        <dbReference type="Proteomes" id="UP000271889"/>
    </source>
</evidence>
<feature type="compositionally biased region" description="Polar residues" evidence="1">
    <location>
        <begin position="73"/>
        <end position="90"/>
    </location>
</feature>
<gene>
    <name evidence="2" type="ORF">CGOC_LOCUS10203</name>
</gene>
<protein>
    <submittedName>
        <fullName evidence="2">Uncharacterized protein</fullName>
    </submittedName>
</protein>
<sequence>MHLFVRTSEASSDSTAVDDDRNTIVLSDGDVESNADCDEAEEKFSPLDSSDSSGNDGAARQEASSAEPAATAMDTSTSDCNPPVTGSSADEPSLDPPESSTAQDSDVARLNPESECNNNTSEAMVIGTDSEHTKTQEQQCNSVAAPEPVIEAEPRPREQMEGVREEANKLPGRADGSFAVGDGFREEANKLPGRADGSFAVGDLTVFSNNLEEYFEKEHLTDLSGTINSRIMERVYSDLLTKLFGICVPVVYRILHGNNGNPFRPPESAQKRRIARLGRVGAKYTGVWSVRNTLRRVSNSTETTER</sequence>
<reference evidence="2 3" key="1">
    <citation type="submission" date="2018-11" db="EMBL/GenBank/DDBJ databases">
        <authorList>
            <consortium name="Pathogen Informatics"/>
        </authorList>
    </citation>
    <scope>NUCLEOTIDE SEQUENCE [LARGE SCALE GENOMIC DNA]</scope>
</reference>
<evidence type="ECO:0000256" key="1">
    <source>
        <dbReference type="SAM" id="MobiDB-lite"/>
    </source>
</evidence>
<feature type="compositionally biased region" description="Acidic residues" evidence="1">
    <location>
        <begin position="29"/>
        <end position="41"/>
    </location>
</feature>
<evidence type="ECO:0000313" key="2">
    <source>
        <dbReference type="EMBL" id="VDN25807.1"/>
    </source>
</evidence>
<name>A0A3P7MS17_CYLGO</name>
<dbReference type="OrthoDB" id="5854938at2759"/>